<dbReference type="Gene3D" id="3.40.190.170">
    <property type="entry name" value="Bacterial extracellular solute-binding protein, family 7"/>
    <property type="match status" value="1"/>
</dbReference>
<dbReference type="CDD" id="cd13666">
    <property type="entry name" value="PBP2_TRAP_DctP_like_1"/>
    <property type="match status" value="1"/>
</dbReference>
<feature type="chain" id="PRO_5004180040" evidence="2">
    <location>
        <begin position="28"/>
        <end position="362"/>
    </location>
</feature>
<dbReference type="EMBL" id="CP000390">
    <property type="protein sequence ID" value="ABG64277.1"/>
    <property type="molecule type" value="Genomic_DNA"/>
</dbReference>
<dbReference type="HOGENOM" id="CLU_036176_2_2_5"/>
<proteinExistence type="predicted"/>
<reference evidence="3" key="1">
    <citation type="submission" date="2006-06" db="EMBL/GenBank/DDBJ databases">
        <title>Complete sequence of chromosome of Chelativorans sp. BNC1.</title>
        <authorList>
            <consortium name="US DOE Joint Genome Institute"/>
            <person name="Copeland A."/>
            <person name="Lucas S."/>
            <person name="Lapidus A."/>
            <person name="Barry K."/>
            <person name="Detter J.C."/>
            <person name="Glavina del Rio T."/>
            <person name="Hammon N."/>
            <person name="Israni S."/>
            <person name="Dalin E."/>
            <person name="Tice H."/>
            <person name="Pitluck S."/>
            <person name="Chertkov O."/>
            <person name="Brettin T."/>
            <person name="Bruce D."/>
            <person name="Han C."/>
            <person name="Tapia R."/>
            <person name="Gilna P."/>
            <person name="Schmutz J."/>
            <person name="Larimer F."/>
            <person name="Land M."/>
            <person name="Hauser L."/>
            <person name="Kyrpides N."/>
            <person name="Mikhailova N."/>
            <person name="Richardson P."/>
        </authorList>
    </citation>
    <scope>NUCLEOTIDE SEQUENCE</scope>
    <source>
        <strain evidence="3">BNC1</strain>
    </source>
</reference>
<gene>
    <name evidence="3" type="ordered locus">Meso_2904</name>
</gene>
<dbReference type="InterPro" id="IPR038404">
    <property type="entry name" value="TRAP_DctP_sf"/>
</dbReference>
<keyword evidence="1 2" id="KW-0732">Signal</keyword>
<evidence type="ECO:0000256" key="2">
    <source>
        <dbReference type="SAM" id="SignalP"/>
    </source>
</evidence>
<dbReference type="PANTHER" id="PTHR33376">
    <property type="match status" value="1"/>
</dbReference>
<feature type="signal peptide" evidence="2">
    <location>
        <begin position="1"/>
        <end position="27"/>
    </location>
</feature>
<protein>
    <submittedName>
        <fullName evidence="3">TRAP dicarboxylate transporter-DctP subunit</fullName>
    </submittedName>
</protein>
<dbReference type="AlphaFoldDB" id="Q11E98"/>
<dbReference type="STRING" id="266779.Meso_2904"/>
<sequence precursor="true">MKKSKLSSRVAFLAATALMALSTSSHAETFTLTFASGFPPVIPSTATIINTFLPGVNAELEAMGSEHRVEWNVAAAGSLAGLPAILDVTRDGIADVAELGAIFEPNRLPLTNVGYVTPFTTTDLRVATLAVDSMIKSMPALQEEWAQHGLVYLTGFAIDNYVLMSKEPIETVDALNGQKVGVAGINTNWLDGTGAVGVITSFGTAYNDLQTGVFTSTIVPFLGGASINLQEVAPYAMKVEFGSMFQGGLVVSQSRWDTLPEEVKTAMKKSADKFQQRYLEVMDTAVDAAEKKYVAGGGKIVEFPEAERVKWATKLEDLAANWAAPLEERGLAARDVLGSFMDYQRANNDKVLVNWDQVGFDQ</sequence>
<dbReference type="GO" id="GO:0055085">
    <property type="term" value="P:transmembrane transport"/>
    <property type="evidence" value="ECO:0007669"/>
    <property type="project" value="InterPro"/>
</dbReference>
<accession>Q11E98</accession>
<dbReference type="Pfam" id="PF03480">
    <property type="entry name" value="DctP"/>
    <property type="match status" value="1"/>
</dbReference>
<dbReference type="eggNOG" id="COG1638">
    <property type="taxonomic scope" value="Bacteria"/>
</dbReference>
<dbReference type="InterPro" id="IPR018389">
    <property type="entry name" value="DctP_fam"/>
</dbReference>
<evidence type="ECO:0000313" key="3">
    <source>
        <dbReference type="EMBL" id="ABG64277.1"/>
    </source>
</evidence>
<dbReference type="PANTHER" id="PTHR33376:SF15">
    <property type="entry name" value="BLL6794 PROTEIN"/>
    <property type="match status" value="1"/>
</dbReference>
<dbReference type="KEGG" id="mes:Meso_2904"/>
<organism evidence="3">
    <name type="scientific">Chelativorans sp. (strain BNC1)</name>
    <dbReference type="NCBI Taxonomy" id="266779"/>
    <lineage>
        <taxon>Bacteria</taxon>
        <taxon>Pseudomonadati</taxon>
        <taxon>Pseudomonadota</taxon>
        <taxon>Alphaproteobacteria</taxon>
        <taxon>Hyphomicrobiales</taxon>
        <taxon>Phyllobacteriaceae</taxon>
        <taxon>Chelativorans</taxon>
    </lineage>
</organism>
<evidence type="ECO:0000256" key="1">
    <source>
        <dbReference type="ARBA" id="ARBA00022729"/>
    </source>
</evidence>
<dbReference type="NCBIfam" id="NF037995">
    <property type="entry name" value="TRAP_S1"/>
    <property type="match status" value="1"/>
</dbReference>
<name>Q11E98_CHESB</name>